<accession>A0A4D6E1W4</accession>
<dbReference type="GeneID" id="55012870"/>
<sequence length="89" mass="10526">MIDTPKNFIAKTHQDLTRKLKPNERIYGRPDMKWGAWCSCGWEGKRGFVTKRQAVTFHFLHLNYVLAGEPNRPMTRSKERIARTRKPVR</sequence>
<dbReference type="RefSeq" id="YP_009821418.1">
    <property type="nucleotide sequence ID" value="NC_048176.1"/>
</dbReference>
<dbReference type="Proteomes" id="UP000297070">
    <property type="component" value="Segment"/>
</dbReference>
<protein>
    <submittedName>
        <fullName evidence="1">Uncharacterized protein</fullName>
    </submittedName>
</protein>
<gene>
    <name evidence="1" type="primary">34</name>
    <name evidence="1" type="ORF">SEA_GODONK_34</name>
</gene>
<dbReference type="EMBL" id="MK620899">
    <property type="protein sequence ID" value="QBZ72653.1"/>
    <property type="molecule type" value="Genomic_DNA"/>
</dbReference>
<reference evidence="1 2" key="1">
    <citation type="submission" date="2019-03" db="EMBL/GenBank/DDBJ databases">
        <authorList>
            <person name="Douthitt C."/>
            <person name="D'Elia T."/>
            <person name="Bockoras C."/>
            <person name="Boss C."/>
            <person name="Clemons M."/>
            <person name="Green W."/>
            <person name="Harel H."/>
            <person name="Larralde J."/>
            <person name="Lopez M."/>
            <person name="Magana D."/>
            <person name="Miguel M."/>
            <person name="Muschweck L."/>
            <person name="Olivos K."/>
            <person name="Racette D."/>
            <person name="Reynolds M."/>
            <person name="Ru Y."/>
            <person name="Santana M."/>
            <person name="Simon R."/>
            <person name="Smotrilla K."/>
            <person name="Sufficool B."/>
            <person name="Tamayo B."/>
            <person name="Tirado E."/>
            <person name="Vajanyi M."/>
            <person name="Weger M."/>
            <person name="Wehr A."/>
            <person name="Whitaker K."/>
            <person name="Garlena R.A."/>
            <person name="Russell D.A."/>
            <person name="Pope W.H."/>
            <person name="Jacobs-Sera D."/>
            <person name="Hatfull G.F."/>
        </authorList>
    </citation>
    <scope>NUCLEOTIDE SEQUENCE [LARGE SCALE GENOMIC DNA]</scope>
</reference>
<keyword evidence="2" id="KW-1185">Reference proteome</keyword>
<evidence type="ECO:0000313" key="2">
    <source>
        <dbReference type="Proteomes" id="UP000297070"/>
    </source>
</evidence>
<proteinExistence type="predicted"/>
<evidence type="ECO:0000313" key="1">
    <source>
        <dbReference type="EMBL" id="QBZ72653.1"/>
    </source>
</evidence>
<name>A0A4D6E1W4_9CAUD</name>
<dbReference type="KEGG" id="vg:55012870"/>
<organism evidence="1 2">
    <name type="scientific">Gordonia phage GodonK</name>
    <dbReference type="NCBI Taxonomy" id="2562192"/>
    <lineage>
        <taxon>Viruses</taxon>
        <taxon>Duplodnaviria</taxon>
        <taxon>Heunggongvirae</taxon>
        <taxon>Uroviricota</taxon>
        <taxon>Caudoviricetes</taxon>
        <taxon>Godonkavirus</taxon>
        <taxon>Godonkavirus godonK</taxon>
    </lineage>
</organism>